<dbReference type="Proteomes" id="UP000011185">
    <property type="component" value="Unassembled WGS sequence"/>
</dbReference>
<protein>
    <submittedName>
        <fullName evidence="2">Uncharacterized protein</fullName>
    </submittedName>
</protein>
<feature type="signal peptide" evidence="1">
    <location>
        <begin position="1"/>
        <end position="19"/>
    </location>
</feature>
<dbReference type="InParanoid" id="L7JVC0"/>
<dbReference type="OMA" id="CSICARF"/>
<name>L7JVC0_TRAHO</name>
<dbReference type="HOGENOM" id="CLU_1082540_0_0_1"/>
<accession>L7JVC0</accession>
<dbReference type="AlphaFoldDB" id="L7JVC0"/>
<evidence type="ECO:0000313" key="2">
    <source>
        <dbReference type="EMBL" id="ELQ75240.1"/>
    </source>
</evidence>
<sequence>MNQVLFQFFFSLMITMIACSSFDDGEARQSRHQYITNPEITATNDSDSRNTIFRNFQVNESETSNEKIISCLMVYERNYKHMFNVKKVGSAKFEKLFNLLSFIWCTDEQNTLEQVRAMLLCRDDRKLVSYFGNLRTKLIIFARQTMSYREVMAEIEQNINSTKTVFDTVANYENFSNANFAEYVAELNKIFHSILLFKTKSEKIEAVKIFFDLIRKCIFNGDHLNPANQVTLDEISMFCSICARFKYIFLYNFSSII</sequence>
<evidence type="ECO:0000256" key="1">
    <source>
        <dbReference type="SAM" id="SignalP"/>
    </source>
</evidence>
<proteinExistence type="predicted"/>
<evidence type="ECO:0000313" key="3">
    <source>
        <dbReference type="Proteomes" id="UP000011185"/>
    </source>
</evidence>
<keyword evidence="1" id="KW-0732">Signal</keyword>
<dbReference type="VEuPathDB" id="MicrosporidiaDB:THOM_1863"/>
<organism evidence="2 3">
    <name type="scientific">Trachipleistophora hominis</name>
    <name type="common">Microsporidian parasite</name>
    <dbReference type="NCBI Taxonomy" id="72359"/>
    <lineage>
        <taxon>Eukaryota</taxon>
        <taxon>Fungi</taxon>
        <taxon>Fungi incertae sedis</taxon>
        <taxon>Microsporidia</taxon>
        <taxon>Pleistophoridae</taxon>
        <taxon>Trachipleistophora</taxon>
    </lineage>
</organism>
<keyword evidence="3" id="KW-1185">Reference proteome</keyword>
<reference evidence="2 3" key="1">
    <citation type="journal article" date="2012" name="PLoS Pathog.">
        <title>The genome of the obligate intracellular parasite Trachipleistophora hominis: new insights into microsporidian genome dynamics and reductive evolution.</title>
        <authorList>
            <person name="Heinz E."/>
            <person name="Williams T.A."/>
            <person name="Nakjang S."/>
            <person name="Noel C.J."/>
            <person name="Swan D.C."/>
            <person name="Goldberg A.V."/>
            <person name="Harris S.R."/>
            <person name="Weinmaier T."/>
            <person name="Markert S."/>
            <person name="Becher D."/>
            <person name="Bernhardt J."/>
            <person name="Dagan T."/>
            <person name="Hacker C."/>
            <person name="Lucocq J.M."/>
            <person name="Schweder T."/>
            <person name="Rattei T."/>
            <person name="Hall N."/>
            <person name="Hirt R.P."/>
            <person name="Embley T.M."/>
        </authorList>
    </citation>
    <scope>NUCLEOTIDE SEQUENCE [LARGE SCALE GENOMIC DNA]</scope>
</reference>
<gene>
    <name evidence="2" type="ORF">THOM_1863</name>
</gene>
<dbReference type="EMBL" id="JH993981">
    <property type="protein sequence ID" value="ELQ75240.1"/>
    <property type="molecule type" value="Genomic_DNA"/>
</dbReference>
<feature type="chain" id="PRO_5003978836" evidence="1">
    <location>
        <begin position="20"/>
        <end position="257"/>
    </location>
</feature>